<comment type="caution">
    <text evidence="12">The sequence shown here is derived from an EMBL/GenBank/DDBJ whole genome shotgun (WGS) entry which is preliminary data.</text>
</comment>
<dbReference type="Pfam" id="PF00528">
    <property type="entry name" value="BPD_transp_1"/>
    <property type="match status" value="1"/>
</dbReference>
<dbReference type="CDD" id="cd06261">
    <property type="entry name" value="TM_PBP2"/>
    <property type="match status" value="1"/>
</dbReference>
<accession>A0A084JRR4</accession>
<comment type="function">
    <text evidence="10">Part of the binding-protein-dependent transport system for molybdenum; probably responsible for the translocation of the substrate across the membrane.</text>
</comment>
<dbReference type="NCBIfam" id="TIGR02141">
    <property type="entry name" value="modB_ABC"/>
    <property type="match status" value="1"/>
</dbReference>
<dbReference type="Proteomes" id="UP000028525">
    <property type="component" value="Unassembled WGS sequence"/>
</dbReference>
<feature type="transmembrane region" description="Helical" evidence="9">
    <location>
        <begin position="199"/>
        <end position="220"/>
    </location>
</feature>
<evidence type="ECO:0000256" key="1">
    <source>
        <dbReference type="ARBA" id="ARBA00004651"/>
    </source>
</evidence>
<organism evidence="12 13">
    <name type="scientific">Lacrimispora celerecrescens</name>
    <dbReference type="NCBI Taxonomy" id="29354"/>
    <lineage>
        <taxon>Bacteria</taxon>
        <taxon>Bacillati</taxon>
        <taxon>Bacillota</taxon>
        <taxon>Clostridia</taxon>
        <taxon>Lachnospirales</taxon>
        <taxon>Lachnospiraceae</taxon>
        <taxon>Lacrimispora</taxon>
    </lineage>
</organism>
<dbReference type="OrthoDB" id="9795403at2"/>
<name>A0A084JRR4_9FIRM</name>
<evidence type="ECO:0000256" key="7">
    <source>
        <dbReference type="ARBA" id="ARBA00022989"/>
    </source>
</evidence>
<dbReference type="EMBL" id="JPME01000002">
    <property type="protein sequence ID" value="KEZ91648.1"/>
    <property type="molecule type" value="Genomic_DNA"/>
</dbReference>
<feature type="transmembrane region" description="Helical" evidence="9">
    <location>
        <begin position="92"/>
        <end position="110"/>
    </location>
</feature>
<gene>
    <name evidence="12" type="ORF">IO98_00240</name>
</gene>
<evidence type="ECO:0000256" key="8">
    <source>
        <dbReference type="ARBA" id="ARBA00023136"/>
    </source>
</evidence>
<comment type="subcellular location">
    <subcellularLocation>
        <location evidence="1 9">Cell membrane</location>
        <topology evidence="1 9">Multi-pass membrane protein</topology>
    </subcellularLocation>
</comment>
<dbReference type="InterPro" id="IPR011867">
    <property type="entry name" value="ModB_ABC"/>
</dbReference>
<evidence type="ECO:0000313" key="12">
    <source>
        <dbReference type="EMBL" id="KEZ91648.1"/>
    </source>
</evidence>
<dbReference type="Gene3D" id="1.10.3720.10">
    <property type="entry name" value="MetI-like"/>
    <property type="match status" value="1"/>
</dbReference>
<feature type="transmembrane region" description="Helical" evidence="9">
    <location>
        <begin position="51"/>
        <end position="72"/>
    </location>
</feature>
<feature type="domain" description="ABC transmembrane type-1" evidence="11">
    <location>
        <begin position="13"/>
        <end position="217"/>
    </location>
</feature>
<proteinExistence type="inferred from homology"/>
<evidence type="ECO:0000256" key="10">
    <source>
        <dbReference type="RuleBase" id="RU365097"/>
    </source>
</evidence>
<reference evidence="12 13" key="1">
    <citation type="submission" date="2014-07" db="EMBL/GenBank/DDBJ databases">
        <title>Draft genome of Clostridium celerecrescens 152B isolated from sediments associated with methane hydrate from Krishna Godavari basin.</title>
        <authorList>
            <person name="Honkalas V.S."/>
            <person name="Dabir A.P."/>
            <person name="Arora P."/>
            <person name="Dhakephalkar P.K."/>
        </authorList>
    </citation>
    <scope>NUCLEOTIDE SEQUENCE [LARGE SCALE GENOMIC DNA]</scope>
    <source>
        <strain evidence="12 13">152B</strain>
    </source>
</reference>
<protein>
    <recommendedName>
        <fullName evidence="10">Molybdenum transport system permease</fullName>
    </recommendedName>
</protein>
<evidence type="ECO:0000256" key="9">
    <source>
        <dbReference type="RuleBase" id="RU363032"/>
    </source>
</evidence>
<keyword evidence="6 9" id="KW-0812">Transmembrane</keyword>
<dbReference type="AlphaFoldDB" id="A0A084JRR4"/>
<dbReference type="SUPFAM" id="SSF161098">
    <property type="entry name" value="MetI-like"/>
    <property type="match status" value="1"/>
</dbReference>
<keyword evidence="3 9" id="KW-0813">Transport</keyword>
<evidence type="ECO:0000256" key="6">
    <source>
        <dbReference type="ARBA" id="ARBA00022692"/>
    </source>
</evidence>
<feature type="transmembrane region" description="Helical" evidence="9">
    <location>
        <begin position="138"/>
        <end position="163"/>
    </location>
</feature>
<dbReference type="PANTHER" id="PTHR30183:SF3">
    <property type="entry name" value="MOLYBDENUM TRANSPORT SYSTEM PERMEASE PROTEIN MODB"/>
    <property type="match status" value="1"/>
</dbReference>
<evidence type="ECO:0000313" key="13">
    <source>
        <dbReference type="Proteomes" id="UP000028525"/>
    </source>
</evidence>
<dbReference type="STRING" id="29354.IO98_00240"/>
<evidence type="ECO:0000256" key="2">
    <source>
        <dbReference type="ARBA" id="ARBA00007069"/>
    </source>
</evidence>
<keyword evidence="5 10" id="KW-0500">Molybdenum</keyword>
<dbReference type="RefSeq" id="WP_038276925.1">
    <property type="nucleotide sequence ID" value="NZ_JPME01000002.1"/>
</dbReference>
<sequence length="232" mass="25456">MLDLMKTIDWSPLFISLKTGILATVLTFFLGIGAARLIMKLNNTAKSIVDGILTLPLVLPPTVAGFFLLLIFSLRRPFGKFLFEEFNIKMVQTWPGCVIAAFVIAFPLMYRNARAAFEQVDVDMIHAGRTLGLSERKIFWKIIVPIAAPGLASGTVLAFARAIGEYGATAMLAGNILGKTRTVSVAIASEVAAGNWDKAGFWVFVIVILSFFIVAVINYISGKNMKHVNRWI</sequence>
<keyword evidence="4 10" id="KW-1003">Cell membrane</keyword>
<dbReference type="GO" id="GO:0005886">
    <property type="term" value="C:plasma membrane"/>
    <property type="evidence" value="ECO:0007669"/>
    <property type="project" value="UniProtKB-SubCell"/>
</dbReference>
<dbReference type="InterPro" id="IPR000515">
    <property type="entry name" value="MetI-like"/>
</dbReference>
<comment type="similarity">
    <text evidence="2 10">Belongs to the binding-protein-dependent transport system permease family. CysTW subfamily.</text>
</comment>
<dbReference type="PROSITE" id="PS50928">
    <property type="entry name" value="ABC_TM1"/>
    <property type="match status" value="1"/>
</dbReference>
<dbReference type="InterPro" id="IPR035906">
    <property type="entry name" value="MetI-like_sf"/>
</dbReference>
<feature type="transmembrane region" description="Helical" evidence="9">
    <location>
        <begin position="20"/>
        <end position="39"/>
    </location>
</feature>
<evidence type="ECO:0000256" key="3">
    <source>
        <dbReference type="ARBA" id="ARBA00022448"/>
    </source>
</evidence>
<evidence type="ECO:0000256" key="4">
    <source>
        <dbReference type="ARBA" id="ARBA00022475"/>
    </source>
</evidence>
<evidence type="ECO:0000256" key="5">
    <source>
        <dbReference type="ARBA" id="ARBA00022505"/>
    </source>
</evidence>
<keyword evidence="8 9" id="KW-0472">Membrane</keyword>
<dbReference type="GO" id="GO:0015098">
    <property type="term" value="F:molybdate ion transmembrane transporter activity"/>
    <property type="evidence" value="ECO:0007669"/>
    <property type="project" value="UniProtKB-UniRule"/>
</dbReference>
<keyword evidence="13" id="KW-1185">Reference proteome</keyword>
<dbReference type="PANTHER" id="PTHR30183">
    <property type="entry name" value="MOLYBDENUM TRANSPORT SYSTEM PERMEASE PROTEIN MODB"/>
    <property type="match status" value="1"/>
</dbReference>
<evidence type="ECO:0000259" key="11">
    <source>
        <dbReference type="PROSITE" id="PS50928"/>
    </source>
</evidence>
<keyword evidence="7 9" id="KW-1133">Transmembrane helix</keyword>